<keyword evidence="1" id="KW-0597">Phosphoprotein</keyword>
<dbReference type="EC" id="3.1.3.1" evidence="5"/>
<dbReference type="RefSeq" id="WP_377409087.1">
    <property type="nucleotide sequence ID" value="NZ_JBHSCY010000001.1"/>
</dbReference>
<dbReference type="SUPFAM" id="SSF53649">
    <property type="entry name" value="Alkaline phosphatase-like"/>
    <property type="match status" value="1"/>
</dbReference>
<dbReference type="NCBIfam" id="NF042991">
    <property type="entry name" value="alk_phos_PafA"/>
    <property type="match status" value="1"/>
</dbReference>
<dbReference type="Proteomes" id="UP001595826">
    <property type="component" value="Unassembled WGS sequence"/>
</dbReference>
<dbReference type="EMBL" id="JBHSCY010000001">
    <property type="protein sequence ID" value="MFC4268564.1"/>
    <property type="molecule type" value="Genomic_DNA"/>
</dbReference>
<dbReference type="PANTHER" id="PTHR10151">
    <property type="entry name" value="ECTONUCLEOTIDE PYROPHOSPHATASE/PHOSPHODIESTERASE"/>
    <property type="match status" value="1"/>
</dbReference>
<evidence type="ECO:0000256" key="4">
    <source>
        <dbReference type="PIRNR" id="PIRNR031924"/>
    </source>
</evidence>
<dbReference type="InterPro" id="IPR017850">
    <property type="entry name" value="Alkaline_phosphatase_core_sf"/>
</dbReference>
<reference evidence="6" key="1">
    <citation type="journal article" date="2019" name="Int. J. Syst. Evol. Microbiol.">
        <title>The Global Catalogue of Microorganisms (GCM) 10K type strain sequencing project: providing services to taxonomists for standard genome sequencing and annotation.</title>
        <authorList>
            <consortium name="The Broad Institute Genomics Platform"/>
            <consortium name="The Broad Institute Genome Sequencing Center for Infectious Disease"/>
            <person name="Wu L."/>
            <person name="Ma J."/>
        </authorList>
    </citation>
    <scope>NUCLEOTIDE SEQUENCE [LARGE SCALE GENOMIC DNA]</scope>
    <source>
        <strain evidence="6">CECT 8655</strain>
    </source>
</reference>
<dbReference type="GO" id="GO:0004035">
    <property type="term" value="F:alkaline phosphatase activity"/>
    <property type="evidence" value="ECO:0007669"/>
    <property type="project" value="UniProtKB-EC"/>
</dbReference>
<evidence type="ECO:0000256" key="1">
    <source>
        <dbReference type="ARBA" id="ARBA00022553"/>
    </source>
</evidence>
<dbReference type="PANTHER" id="PTHR10151:SF120">
    <property type="entry name" value="BIS(5'-ADENOSYL)-TRIPHOSPHATASE"/>
    <property type="match status" value="1"/>
</dbReference>
<sequence length="548" mass="61771">MIKKSTLLLLFLSLFIKTYSQKKNSKNNIKPKLVVGIVVDQMRYDYITRFYNRFGDGGFKKIIENGFTLENAHFNYIPTYTAVGHTSVYTGTTPNNHGIISNNWYDKYLKESIYCVTDTNYNSVGSDSKRGQRSPFRLMTTTITDQLHLAQNNKGKTIGIALKDRSAILPVGHTANAAYWYDGGLQGNFITSSFYMDNLPNWVNDFNNKKVPEKYLSNTWNTLYDIKTYTNSFDDNNDFEGTFKGKETPTFPYNLKELKDENGNLGMINNTPYGNSLTLDFAKAAIENENLGKGSYTDFLAISFSSTDYIGHKFGPQSIEIEDTYLRLDKDIEKLINYLDTKVGKSNYTLFLTADHGAVHVPAYLQSLKIPAHYLGTLNIKNFLKKVTLKYFKSDKLIENFSNYQIFLNKETIESLGFSKKEVAEKIVEEIINCEGIYKAITANTLQTTYFNSGILNSLQNGYNQKFSGDVLLIPYPATLTGGRKGTSHGSGYNYDTHVPIIFYGNGIKTGKSSKRHHIIDIAPTIANLLQIEPSNAATGRVIVEALK</sequence>
<dbReference type="CDD" id="cd16016">
    <property type="entry name" value="AP-SPAP"/>
    <property type="match status" value="1"/>
</dbReference>
<evidence type="ECO:0000313" key="6">
    <source>
        <dbReference type="Proteomes" id="UP001595826"/>
    </source>
</evidence>
<keyword evidence="6" id="KW-1185">Reference proteome</keyword>
<dbReference type="Gene3D" id="3.40.720.10">
    <property type="entry name" value="Alkaline Phosphatase, subunit A"/>
    <property type="match status" value="1"/>
</dbReference>
<comment type="caution">
    <text evidence="5">The sequence shown here is derived from an EMBL/GenBank/DDBJ whole genome shotgun (WGS) entry which is preliminary data.</text>
</comment>
<dbReference type="InterPro" id="IPR002591">
    <property type="entry name" value="Phosphodiest/P_Trfase"/>
</dbReference>
<keyword evidence="3" id="KW-0732">Signal</keyword>
<dbReference type="InterPro" id="IPR026263">
    <property type="entry name" value="Alkaline_phosphatase_prok"/>
</dbReference>
<name>A0ABV8RBC8_9FLAO</name>
<protein>
    <submittedName>
        <fullName evidence="5">Alkaline phosphatase PafA</fullName>
        <ecNumber evidence="5">3.1.3.1</ecNumber>
    </submittedName>
</protein>
<proteinExistence type="predicted"/>
<accession>A0ABV8RBC8</accession>
<keyword evidence="2 4" id="KW-0479">Metal-binding</keyword>
<gene>
    <name evidence="5" type="primary">pafA</name>
    <name evidence="5" type="ORF">ACFOWD_06570</name>
</gene>
<keyword evidence="5" id="KW-0378">Hydrolase</keyword>
<organism evidence="5 6">
    <name type="scientific">Polaribacter marinivivus</name>
    <dbReference type="NCBI Taxonomy" id="1524260"/>
    <lineage>
        <taxon>Bacteria</taxon>
        <taxon>Pseudomonadati</taxon>
        <taxon>Bacteroidota</taxon>
        <taxon>Flavobacteriia</taxon>
        <taxon>Flavobacteriales</taxon>
        <taxon>Flavobacteriaceae</taxon>
    </lineage>
</organism>
<evidence type="ECO:0000256" key="2">
    <source>
        <dbReference type="ARBA" id="ARBA00022723"/>
    </source>
</evidence>
<dbReference type="PIRSF" id="PIRSF031924">
    <property type="entry name" value="Pi-irrepressible_AP"/>
    <property type="match status" value="1"/>
</dbReference>
<evidence type="ECO:0000256" key="3">
    <source>
        <dbReference type="ARBA" id="ARBA00022729"/>
    </source>
</evidence>
<dbReference type="Gene3D" id="3.30.1360.150">
    <property type="match status" value="1"/>
</dbReference>
<dbReference type="Pfam" id="PF01663">
    <property type="entry name" value="Phosphodiest"/>
    <property type="match status" value="1"/>
</dbReference>
<evidence type="ECO:0000313" key="5">
    <source>
        <dbReference type="EMBL" id="MFC4268564.1"/>
    </source>
</evidence>